<dbReference type="InterPro" id="IPR003864">
    <property type="entry name" value="CSC1/OSCA1-like_7TM"/>
</dbReference>
<dbReference type="GO" id="GO:0005227">
    <property type="term" value="F:calcium-activated cation channel activity"/>
    <property type="evidence" value="ECO:0007669"/>
    <property type="project" value="InterPro"/>
</dbReference>
<organism evidence="18 19">
    <name type="scientific">Mikania micrantha</name>
    <name type="common">bitter vine</name>
    <dbReference type="NCBI Taxonomy" id="192012"/>
    <lineage>
        <taxon>Eukaryota</taxon>
        <taxon>Viridiplantae</taxon>
        <taxon>Streptophyta</taxon>
        <taxon>Embryophyta</taxon>
        <taxon>Tracheophyta</taxon>
        <taxon>Spermatophyta</taxon>
        <taxon>Magnoliopsida</taxon>
        <taxon>eudicotyledons</taxon>
        <taxon>Gunneridae</taxon>
        <taxon>Pentapetalae</taxon>
        <taxon>asterids</taxon>
        <taxon>campanulids</taxon>
        <taxon>Asterales</taxon>
        <taxon>Asteraceae</taxon>
        <taxon>Asteroideae</taxon>
        <taxon>Heliantheae alliance</taxon>
        <taxon>Eupatorieae</taxon>
        <taxon>Mikania</taxon>
    </lineage>
</organism>
<feature type="transmembrane region" description="Helical" evidence="16">
    <location>
        <begin position="548"/>
        <end position="580"/>
    </location>
</feature>
<dbReference type="EMBL" id="SZYD01002618">
    <property type="protein sequence ID" value="KAC9339638.1"/>
    <property type="molecule type" value="Genomic_DNA"/>
</dbReference>
<evidence type="ECO:0000256" key="14">
    <source>
        <dbReference type="ARBA" id="ARBA00023303"/>
    </source>
</evidence>
<dbReference type="PRINTS" id="PR00367">
    <property type="entry name" value="ETHRSPELEMNT"/>
</dbReference>
<gene>
    <name evidence="18" type="ORF">E3N88_45962</name>
</gene>
<dbReference type="SUPFAM" id="SSF54171">
    <property type="entry name" value="DNA-binding domain"/>
    <property type="match status" value="1"/>
</dbReference>
<dbReference type="InterPro" id="IPR027815">
    <property type="entry name" value="CSC1/OSCA1-like_cyt"/>
</dbReference>
<dbReference type="AlphaFoldDB" id="A0A5N6L7M4"/>
<keyword evidence="13" id="KW-0539">Nucleus</keyword>
<proteinExistence type="inferred from homology"/>
<evidence type="ECO:0000256" key="11">
    <source>
        <dbReference type="ARBA" id="ARBA00023136"/>
    </source>
</evidence>
<sequence>MILSALLTSVGINLGLCFLFFTLYSILRKQPGNADVYAPRLVAEGKLEPRNNFNLERLLPSTSWVTRSWHPSEEELHMRAGLDGVVFMRTIIFSLKVFAFAGVVGLCALLPINYMGSQIVIDFSDFTNKSLESFSISNVNDGSKRLWVHFGAVYAFTAFVCYLLYLEYHYISLKRLAYYYSSEPKPDQFTVLVRGIPKSSTESLSASVEKFFSEYYPSLYLSHYMVYHTTKIQKLIGDADKVNRRLVYLKSTQMTSQRFASVGFLGLFGPKVDLVEYYEKKLEDLEDNVKTQQSLLIGKEIPAAFVSFKSRLGAAVALNIQQGENPTEWLTERAPEPEDVYWPFFSASFISRWIGNVIVVFACVILTILFFIPVIIVQGLTNLDQLETWFPFLKGVLSIAFISQVITGYLPSLILKMFLYLVPPVMIMLSSNQGYVAHSQIEKSACNKMLWFTIWNIFFANALSGSVLYRVNIFLEPKEIPNILAVAVPGQATFFITYVVTSGWTSTASELLRLMSLVSNFTRRIFFSKADEKFEVPSIPYSSEIPSILLFGLLGITYFFLSPLILPFLLVYYCLAYIIYRHQLLNVYAPKFETGGTFWPIVHNSMIFSLILMHMIAVGIFGLKKLPLASTLTIPLPIFTLLFNNYCRKRFLPVFKGYPAECMIKKDRRDEAMSDFHEKLITAYQDPALKPINFSGRTDGHTAPLLASEIPIIPDNAWILCITAAAGTELANAYSPDTFIASYPGKEGSGPCLSPRVTDHPLEPATDHRLGELLPHQLANQTQALPWADSSFCSSAYEIEGNYCSIHDMPHGVIRMAFDLDMAGKKRKLTTGLEQSPEFNLSWDGMLTEAMVTASLGGPRRARKKFVGVRQRPSGRWVAEIKDTIQKIRVWLGTFDTAEEAARAYDEAACLLRGTNTRTNFWPSQPFSTTPALPSKVTSLLLRRLEARNQSLAAAVSSQSTSMLTVDHHDEVAQTEEFIDDVAEFSDTCFSDFLRDLDGCLSMNDSSDPYCNRSLESCMPVHVTCSDDQAVAPSSSEDTNSRIEMKEEEEERFDLKIIDEVESSLNFSPFDIAQEIDLEPSEEEEPLTISEAMKRMQYERKFSASLYAFHGIPECLKRKFGTKMQRTENEEANNRVEVVIGENNKATDVGSSDVDLSLWSSLDLPTICYVN</sequence>
<comment type="similarity">
    <text evidence="15">Belongs to the AP2/ERF transcription factor family. ERF subfamily.</text>
</comment>
<accession>A0A5N6L7M4</accession>
<evidence type="ECO:0000256" key="3">
    <source>
        <dbReference type="ARBA" id="ARBA00007779"/>
    </source>
</evidence>
<reference evidence="18 19" key="1">
    <citation type="submission" date="2019-05" db="EMBL/GenBank/DDBJ databases">
        <title>Mikania micrantha, genome provides insights into the molecular mechanism of rapid growth.</title>
        <authorList>
            <person name="Liu B."/>
        </authorList>
    </citation>
    <scope>NUCLEOTIDE SEQUENCE [LARGE SCALE GENOMIC DNA]</scope>
    <source>
        <strain evidence="18">NLD-2019</strain>
        <tissue evidence="18">Leaf</tissue>
    </source>
</reference>
<dbReference type="Gene3D" id="3.30.730.10">
    <property type="entry name" value="AP2/ERF domain"/>
    <property type="match status" value="1"/>
</dbReference>
<dbReference type="OrthoDB" id="1689567at2759"/>
<evidence type="ECO:0000259" key="17">
    <source>
        <dbReference type="PROSITE" id="PS51032"/>
    </source>
</evidence>
<dbReference type="InterPro" id="IPR016177">
    <property type="entry name" value="DNA-bd_dom_sf"/>
</dbReference>
<dbReference type="Pfam" id="PF13967">
    <property type="entry name" value="RSN1_TM"/>
    <property type="match status" value="1"/>
</dbReference>
<keyword evidence="14" id="KW-0407">Ion channel</keyword>
<dbReference type="InterPro" id="IPR045122">
    <property type="entry name" value="Csc1-like"/>
</dbReference>
<dbReference type="CDD" id="cd00018">
    <property type="entry name" value="AP2"/>
    <property type="match status" value="1"/>
</dbReference>
<evidence type="ECO:0000256" key="5">
    <source>
        <dbReference type="ARBA" id="ARBA00022692"/>
    </source>
</evidence>
<feature type="transmembrane region" description="Helical" evidence="16">
    <location>
        <begin position="389"/>
        <end position="410"/>
    </location>
</feature>
<evidence type="ECO:0000313" key="18">
    <source>
        <dbReference type="EMBL" id="KAC9339638.1"/>
    </source>
</evidence>
<dbReference type="Pfam" id="PF00847">
    <property type="entry name" value="AP2"/>
    <property type="match status" value="1"/>
</dbReference>
<evidence type="ECO:0000256" key="6">
    <source>
        <dbReference type="ARBA" id="ARBA00022837"/>
    </source>
</evidence>
<feature type="domain" description="AP2/ERF" evidence="17">
    <location>
        <begin position="865"/>
        <end position="922"/>
    </location>
</feature>
<dbReference type="Proteomes" id="UP000326396">
    <property type="component" value="Unassembled WGS sequence"/>
</dbReference>
<dbReference type="InterPro" id="IPR032880">
    <property type="entry name" value="CSC1/OSCA1-like_N"/>
</dbReference>
<evidence type="ECO:0000256" key="7">
    <source>
        <dbReference type="ARBA" id="ARBA00022989"/>
    </source>
</evidence>
<dbReference type="PANTHER" id="PTHR13018:SF109">
    <property type="entry name" value="CSC1-LIKE PROTEIN HYP1"/>
    <property type="match status" value="1"/>
</dbReference>
<name>A0A5N6L7M4_9ASTR</name>
<feature type="transmembrane region" description="Helical" evidence="16">
    <location>
        <begin position="353"/>
        <end position="377"/>
    </location>
</feature>
<evidence type="ECO:0000256" key="8">
    <source>
        <dbReference type="ARBA" id="ARBA00023015"/>
    </source>
</evidence>
<feature type="transmembrane region" description="Helical" evidence="16">
    <location>
        <begin position="601"/>
        <end position="622"/>
    </location>
</feature>
<evidence type="ECO:0000256" key="9">
    <source>
        <dbReference type="ARBA" id="ARBA00023065"/>
    </source>
</evidence>
<dbReference type="InterPro" id="IPR001471">
    <property type="entry name" value="AP2/ERF_dom"/>
</dbReference>
<dbReference type="GO" id="GO:0003700">
    <property type="term" value="F:DNA-binding transcription factor activity"/>
    <property type="evidence" value="ECO:0007669"/>
    <property type="project" value="InterPro"/>
</dbReference>
<feature type="transmembrane region" description="Helical" evidence="16">
    <location>
        <begin position="6"/>
        <end position="27"/>
    </location>
</feature>
<keyword evidence="12" id="KW-0804">Transcription</keyword>
<keyword evidence="19" id="KW-1185">Reference proteome</keyword>
<keyword evidence="10" id="KW-0238">DNA-binding</keyword>
<evidence type="ECO:0000256" key="15">
    <source>
        <dbReference type="ARBA" id="ARBA00024343"/>
    </source>
</evidence>
<dbReference type="Pfam" id="PF14703">
    <property type="entry name" value="PHM7_cyt"/>
    <property type="match status" value="1"/>
</dbReference>
<evidence type="ECO:0000256" key="10">
    <source>
        <dbReference type="ARBA" id="ARBA00023125"/>
    </source>
</evidence>
<dbReference type="PROSITE" id="PS51032">
    <property type="entry name" value="AP2_ERF"/>
    <property type="match status" value="1"/>
</dbReference>
<dbReference type="GO" id="GO:0005886">
    <property type="term" value="C:plasma membrane"/>
    <property type="evidence" value="ECO:0007669"/>
    <property type="project" value="TreeGrafter"/>
</dbReference>
<feature type="transmembrane region" description="Helical" evidence="16">
    <location>
        <begin position="97"/>
        <end position="116"/>
    </location>
</feature>
<keyword evidence="4" id="KW-0813">Transport</keyword>
<dbReference type="FunFam" id="3.30.730.10:FF:000005">
    <property type="entry name" value="ethylene-responsive transcription factor RAP2-11"/>
    <property type="match status" value="1"/>
</dbReference>
<evidence type="ECO:0000313" key="19">
    <source>
        <dbReference type="Proteomes" id="UP000326396"/>
    </source>
</evidence>
<evidence type="ECO:0000256" key="13">
    <source>
        <dbReference type="ARBA" id="ARBA00023242"/>
    </source>
</evidence>
<dbReference type="SMART" id="SM00380">
    <property type="entry name" value="AP2"/>
    <property type="match status" value="1"/>
</dbReference>
<dbReference type="Pfam" id="PF02714">
    <property type="entry name" value="RSN1_7TM"/>
    <property type="match status" value="1"/>
</dbReference>
<dbReference type="GO" id="GO:0003677">
    <property type="term" value="F:DNA binding"/>
    <property type="evidence" value="ECO:0007669"/>
    <property type="project" value="UniProtKB-KW"/>
</dbReference>
<dbReference type="InterPro" id="IPR036955">
    <property type="entry name" value="AP2/ERF_dom_sf"/>
</dbReference>
<evidence type="ECO:0000256" key="12">
    <source>
        <dbReference type="ARBA" id="ARBA00023163"/>
    </source>
</evidence>
<comment type="caution">
    <text evidence="18">The sequence shown here is derived from an EMBL/GenBank/DDBJ whole genome shotgun (WGS) entry which is preliminary data.</text>
</comment>
<protein>
    <recommendedName>
        <fullName evidence="17">AP2/ERF domain-containing protein</fullName>
    </recommendedName>
</protein>
<evidence type="ECO:0000256" key="1">
    <source>
        <dbReference type="ARBA" id="ARBA00004123"/>
    </source>
</evidence>
<dbReference type="PANTHER" id="PTHR13018">
    <property type="entry name" value="PROBABLE MEMBRANE PROTEIN DUF221-RELATED"/>
    <property type="match status" value="1"/>
</dbReference>
<keyword evidence="9" id="KW-0406">Ion transport</keyword>
<keyword evidence="8" id="KW-0805">Transcription regulation</keyword>
<comment type="similarity">
    <text evidence="3">Belongs to the CSC1 (TC 1.A.17) family.</text>
</comment>
<feature type="transmembrane region" description="Helical" evidence="16">
    <location>
        <begin position="417"/>
        <end position="437"/>
    </location>
</feature>
<keyword evidence="5 16" id="KW-0812">Transmembrane</keyword>
<comment type="subcellular location">
    <subcellularLocation>
        <location evidence="2">Membrane</location>
        <topology evidence="2">Multi-pass membrane protein</topology>
    </subcellularLocation>
    <subcellularLocation>
        <location evidence="1">Nucleus</location>
    </subcellularLocation>
</comment>
<feature type="transmembrane region" description="Helical" evidence="16">
    <location>
        <begin position="449"/>
        <end position="471"/>
    </location>
</feature>
<feature type="transmembrane region" description="Helical" evidence="16">
    <location>
        <begin position="146"/>
        <end position="166"/>
    </location>
</feature>
<feature type="transmembrane region" description="Helical" evidence="16">
    <location>
        <begin position="483"/>
        <end position="505"/>
    </location>
</feature>
<evidence type="ECO:0000256" key="2">
    <source>
        <dbReference type="ARBA" id="ARBA00004141"/>
    </source>
</evidence>
<keyword evidence="6" id="KW-0106">Calcium</keyword>
<dbReference type="GO" id="GO:0005634">
    <property type="term" value="C:nucleus"/>
    <property type="evidence" value="ECO:0007669"/>
    <property type="project" value="UniProtKB-SubCell"/>
</dbReference>
<keyword evidence="11 16" id="KW-0472">Membrane</keyword>
<keyword evidence="7 16" id="KW-1133">Transmembrane helix</keyword>
<evidence type="ECO:0000256" key="4">
    <source>
        <dbReference type="ARBA" id="ARBA00022448"/>
    </source>
</evidence>
<evidence type="ECO:0000256" key="16">
    <source>
        <dbReference type="SAM" id="Phobius"/>
    </source>
</evidence>